<accession>A0ABQ4Y2K3</accession>
<comment type="caution">
    <text evidence="2">The sequence shown here is derived from an EMBL/GenBank/DDBJ whole genome shotgun (WGS) entry which is preliminary data.</text>
</comment>
<evidence type="ECO:0000313" key="3">
    <source>
        <dbReference type="Proteomes" id="UP001151760"/>
    </source>
</evidence>
<reference evidence="2" key="2">
    <citation type="submission" date="2022-01" db="EMBL/GenBank/DDBJ databases">
        <authorList>
            <person name="Yamashiro T."/>
            <person name="Shiraishi A."/>
            <person name="Satake H."/>
            <person name="Nakayama K."/>
        </authorList>
    </citation>
    <scope>NUCLEOTIDE SEQUENCE</scope>
</reference>
<sequence>MAFHSADGSSSNDGFSIVDSPNPSSLAANIRDIESKILEGKLVLLGDDGKPLKPSRLTRVEPSPHEERASLDLGTDSWGRLDFARALIGIRADRPLKDTMVIAIPMNSFAALNEHDKVFENVNMTKARNEGKICMNATKVVDESGSDVDDKESYDEDPYDDDDHEACDLTTDQMAFCDAWDINLCGKIRK</sequence>
<feature type="region of interest" description="Disordered" evidence="1">
    <location>
        <begin position="1"/>
        <end position="21"/>
    </location>
</feature>
<feature type="compositionally biased region" description="Polar residues" evidence="1">
    <location>
        <begin position="7"/>
        <end position="21"/>
    </location>
</feature>
<evidence type="ECO:0000256" key="1">
    <source>
        <dbReference type="SAM" id="MobiDB-lite"/>
    </source>
</evidence>
<dbReference type="EMBL" id="BQNB010010041">
    <property type="protein sequence ID" value="GJS71910.1"/>
    <property type="molecule type" value="Genomic_DNA"/>
</dbReference>
<protein>
    <submittedName>
        <fullName evidence="2">Uncharacterized protein</fullName>
    </submittedName>
</protein>
<proteinExistence type="predicted"/>
<keyword evidence="3" id="KW-1185">Reference proteome</keyword>
<evidence type="ECO:0000313" key="2">
    <source>
        <dbReference type="EMBL" id="GJS71910.1"/>
    </source>
</evidence>
<gene>
    <name evidence="2" type="ORF">Tco_0704751</name>
</gene>
<reference evidence="2" key="1">
    <citation type="journal article" date="2022" name="Int. J. Mol. Sci.">
        <title>Draft Genome of Tanacetum Coccineum: Genomic Comparison of Closely Related Tanacetum-Family Plants.</title>
        <authorList>
            <person name="Yamashiro T."/>
            <person name="Shiraishi A."/>
            <person name="Nakayama K."/>
            <person name="Satake H."/>
        </authorList>
    </citation>
    <scope>NUCLEOTIDE SEQUENCE</scope>
</reference>
<name>A0ABQ4Y2K3_9ASTR</name>
<organism evidence="2 3">
    <name type="scientific">Tanacetum coccineum</name>
    <dbReference type="NCBI Taxonomy" id="301880"/>
    <lineage>
        <taxon>Eukaryota</taxon>
        <taxon>Viridiplantae</taxon>
        <taxon>Streptophyta</taxon>
        <taxon>Embryophyta</taxon>
        <taxon>Tracheophyta</taxon>
        <taxon>Spermatophyta</taxon>
        <taxon>Magnoliopsida</taxon>
        <taxon>eudicotyledons</taxon>
        <taxon>Gunneridae</taxon>
        <taxon>Pentapetalae</taxon>
        <taxon>asterids</taxon>
        <taxon>campanulids</taxon>
        <taxon>Asterales</taxon>
        <taxon>Asteraceae</taxon>
        <taxon>Asteroideae</taxon>
        <taxon>Anthemideae</taxon>
        <taxon>Anthemidinae</taxon>
        <taxon>Tanacetum</taxon>
    </lineage>
</organism>
<dbReference type="Proteomes" id="UP001151760">
    <property type="component" value="Unassembled WGS sequence"/>
</dbReference>